<dbReference type="PANTHER" id="PTHR28208">
    <property type="entry name" value="PHOSPHATIDATE PHOSPHATASE APP1"/>
    <property type="match status" value="1"/>
</dbReference>
<dbReference type="PANTHER" id="PTHR28208:SF3">
    <property type="entry name" value="PHOSPHATIDATE PHOSPHATASE APP1"/>
    <property type="match status" value="1"/>
</dbReference>
<gene>
    <name evidence="2" type="ORF">FHK87_11825</name>
</gene>
<evidence type="ECO:0000259" key="1">
    <source>
        <dbReference type="Pfam" id="PF09949"/>
    </source>
</evidence>
<accession>A0A504JEC7</accession>
<evidence type="ECO:0000313" key="2">
    <source>
        <dbReference type="EMBL" id="TPN85963.1"/>
    </source>
</evidence>
<organism evidence="2 3">
    <name type="scientific">Aquimarina algicola</name>
    <dbReference type="NCBI Taxonomy" id="2589995"/>
    <lineage>
        <taxon>Bacteria</taxon>
        <taxon>Pseudomonadati</taxon>
        <taxon>Bacteroidota</taxon>
        <taxon>Flavobacteriia</taxon>
        <taxon>Flavobacteriales</taxon>
        <taxon>Flavobacteriaceae</taxon>
        <taxon>Aquimarina</taxon>
    </lineage>
</organism>
<feature type="domain" description="Phosphatidate phosphatase APP1 catalytic" evidence="1">
    <location>
        <begin position="137"/>
        <end position="293"/>
    </location>
</feature>
<keyword evidence="3" id="KW-1185">Reference proteome</keyword>
<proteinExistence type="predicted"/>
<dbReference type="InterPro" id="IPR019236">
    <property type="entry name" value="APP1_cat"/>
</dbReference>
<dbReference type="Pfam" id="PF09949">
    <property type="entry name" value="APP1_cat"/>
    <property type="match status" value="1"/>
</dbReference>
<dbReference type="OrthoDB" id="9789875at2"/>
<dbReference type="InterPro" id="IPR052935">
    <property type="entry name" value="Mg2+_PAP"/>
</dbReference>
<dbReference type="EMBL" id="VFWZ01000003">
    <property type="protein sequence ID" value="TPN85963.1"/>
    <property type="molecule type" value="Genomic_DNA"/>
</dbReference>
<dbReference type="AlphaFoldDB" id="A0A504JEC7"/>
<evidence type="ECO:0000313" key="3">
    <source>
        <dbReference type="Proteomes" id="UP000315540"/>
    </source>
</evidence>
<comment type="caution">
    <text evidence="2">The sequence shown here is derived from an EMBL/GenBank/DDBJ whole genome shotgun (WGS) entry which is preliminary data.</text>
</comment>
<reference evidence="2 3" key="1">
    <citation type="submission" date="2019-06" db="EMBL/GenBank/DDBJ databases">
        <authorList>
            <person name="Meng X."/>
        </authorList>
    </citation>
    <scope>NUCLEOTIDE SEQUENCE [LARGE SCALE GENOMIC DNA]</scope>
    <source>
        <strain evidence="2 3">M625</strain>
    </source>
</reference>
<dbReference type="Proteomes" id="UP000315540">
    <property type="component" value="Unassembled WGS sequence"/>
</dbReference>
<sequence length="335" mass="39072">MFRKKALRINTYLSYGTNTLFRATGRALEDENVDFSTNQNLFKTLHNIYKQFESDEIRNVAIDIKLPNEDTIETTTDPEGYYNISKNIDTSTLDPYIDNKGWLTFFVSYQNNTLSRTIKNENVFKSQMLIPSNKAEYGIISDIDDTIIHTGVASLFKWRVIANTIFKNFDKRTAIEGTVKFYKKLHLGTKGTPVNPFFYVSNSPWNLYDYLSAFFKKHYFPKGPILLRDFRTPFDKTPKPKTPHKQSEIINLLNTYPHLKFILIGDSGEKDADIYTKIAEYYPERILAIYLRNVRHRRKEKRIKKMISSFNASPILLFKNANEAIKHAKESKIII</sequence>
<dbReference type="RefSeq" id="WP_140593087.1">
    <property type="nucleotide sequence ID" value="NZ_VFWZ01000003.1"/>
</dbReference>
<protein>
    <submittedName>
        <fullName evidence="2">DUF2183 domain-containing protein</fullName>
    </submittedName>
</protein>
<dbReference type="GO" id="GO:0008195">
    <property type="term" value="F:phosphatidate phosphatase activity"/>
    <property type="evidence" value="ECO:0007669"/>
    <property type="project" value="InterPro"/>
</dbReference>
<name>A0A504JEC7_9FLAO</name>